<protein>
    <submittedName>
        <fullName evidence="1">Uncharacterized protein</fullName>
    </submittedName>
</protein>
<reference evidence="1" key="1">
    <citation type="journal article" date="2023" name="Mol. Phylogenet. Evol.">
        <title>Genome-scale phylogeny and comparative genomics of the fungal order Sordariales.</title>
        <authorList>
            <person name="Hensen N."/>
            <person name="Bonometti L."/>
            <person name="Westerberg I."/>
            <person name="Brannstrom I.O."/>
            <person name="Guillou S."/>
            <person name="Cros-Aarteil S."/>
            <person name="Calhoun S."/>
            <person name="Haridas S."/>
            <person name="Kuo A."/>
            <person name="Mondo S."/>
            <person name="Pangilinan J."/>
            <person name="Riley R."/>
            <person name="LaButti K."/>
            <person name="Andreopoulos B."/>
            <person name="Lipzen A."/>
            <person name="Chen C."/>
            <person name="Yan M."/>
            <person name="Daum C."/>
            <person name="Ng V."/>
            <person name="Clum A."/>
            <person name="Steindorff A."/>
            <person name="Ohm R.A."/>
            <person name="Martin F."/>
            <person name="Silar P."/>
            <person name="Natvig D.O."/>
            <person name="Lalanne C."/>
            <person name="Gautier V."/>
            <person name="Ament-Velasquez S.L."/>
            <person name="Kruys A."/>
            <person name="Hutchinson M.I."/>
            <person name="Powell A.J."/>
            <person name="Barry K."/>
            <person name="Miller A.N."/>
            <person name="Grigoriev I.V."/>
            <person name="Debuchy R."/>
            <person name="Gladieux P."/>
            <person name="Hiltunen Thoren M."/>
            <person name="Johannesson H."/>
        </authorList>
    </citation>
    <scope>NUCLEOTIDE SEQUENCE</scope>
    <source>
        <strain evidence="1">SMH4131-1</strain>
    </source>
</reference>
<organism evidence="1 2">
    <name type="scientific">Cercophora scortea</name>
    <dbReference type="NCBI Taxonomy" id="314031"/>
    <lineage>
        <taxon>Eukaryota</taxon>
        <taxon>Fungi</taxon>
        <taxon>Dikarya</taxon>
        <taxon>Ascomycota</taxon>
        <taxon>Pezizomycotina</taxon>
        <taxon>Sordariomycetes</taxon>
        <taxon>Sordariomycetidae</taxon>
        <taxon>Sordariales</taxon>
        <taxon>Lasiosphaeriaceae</taxon>
        <taxon>Cercophora</taxon>
    </lineage>
</organism>
<comment type="caution">
    <text evidence="1">The sequence shown here is derived from an EMBL/GenBank/DDBJ whole genome shotgun (WGS) entry which is preliminary data.</text>
</comment>
<evidence type="ECO:0000313" key="2">
    <source>
        <dbReference type="Proteomes" id="UP001286456"/>
    </source>
</evidence>
<sequence>MGALRSWSLVLAVRGPWFACLLSRSADGEWMVDFQVWAGWLACWLAGWRWRRSKNLGAWRWTLGWAGSGSTVATRRESVVRFGRGANLSVRRLPLFWPRSIQWSVNGIKED</sequence>
<dbReference type="AlphaFoldDB" id="A0AAE0I7C2"/>
<reference evidence="1" key="2">
    <citation type="submission" date="2023-06" db="EMBL/GenBank/DDBJ databases">
        <authorList>
            <consortium name="Lawrence Berkeley National Laboratory"/>
            <person name="Haridas S."/>
            <person name="Hensen N."/>
            <person name="Bonometti L."/>
            <person name="Westerberg I."/>
            <person name="Brannstrom I.O."/>
            <person name="Guillou S."/>
            <person name="Cros-Aarteil S."/>
            <person name="Calhoun S."/>
            <person name="Kuo A."/>
            <person name="Mondo S."/>
            <person name="Pangilinan J."/>
            <person name="Riley R."/>
            <person name="Labutti K."/>
            <person name="Andreopoulos B."/>
            <person name="Lipzen A."/>
            <person name="Chen C."/>
            <person name="Yanf M."/>
            <person name="Daum C."/>
            <person name="Ng V."/>
            <person name="Clum A."/>
            <person name="Steindorff A."/>
            <person name="Ohm R."/>
            <person name="Martin F."/>
            <person name="Silar P."/>
            <person name="Natvig D."/>
            <person name="Lalanne C."/>
            <person name="Gautier V."/>
            <person name="Ament-Velasquez S.L."/>
            <person name="Kruys A."/>
            <person name="Hutchinson M.I."/>
            <person name="Powell A.J."/>
            <person name="Barry K."/>
            <person name="Miller A.N."/>
            <person name="Grigoriev I.V."/>
            <person name="Debuchy R."/>
            <person name="Gladieux P."/>
            <person name="Thoren M.H."/>
            <person name="Johannesson H."/>
        </authorList>
    </citation>
    <scope>NUCLEOTIDE SEQUENCE</scope>
    <source>
        <strain evidence="1">SMH4131-1</strain>
    </source>
</reference>
<dbReference type="Proteomes" id="UP001286456">
    <property type="component" value="Unassembled WGS sequence"/>
</dbReference>
<dbReference type="EMBL" id="JAUEPO010000006">
    <property type="protein sequence ID" value="KAK3319826.1"/>
    <property type="molecule type" value="Genomic_DNA"/>
</dbReference>
<evidence type="ECO:0000313" key="1">
    <source>
        <dbReference type="EMBL" id="KAK3319826.1"/>
    </source>
</evidence>
<gene>
    <name evidence="1" type="ORF">B0T19DRAFT_272356</name>
</gene>
<name>A0AAE0I7C2_9PEZI</name>
<keyword evidence="2" id="KW-1185">Reference proteome</keyword>
<proteinExistence type="predicted"/>
<accession>A0AAE0I7C2</accession>